<gene>
    <name evidence="2" type="ORF">BpHYR1_023762</name>
</gene>
<accession>A0A3M7SMI8</accession>
<keyword evidence="1" id="KW-1133">Transmembrane helix</keyword>
<evidence type="ECO:0000256" key="1">
    <source>
        <dbReference type="SAM" id="Phobius"/>
    </source>
</evidence>
<evidence type="ECO:0000313" key="3">
    <source>
        <dbReference type="Proteomes" id="UP000276133"/>
    </source>
</evidence>
<dbReference type="EMBL" id="REGN01001099">
    <property type="protein sequence ID" value="RNA37051.1"/>
    <property type="molecule type" value="Genomic_DNA"/>
</dbReference>
<dbReference type="AlphaFoldDB" id="A0A3M7SMI8"/>
<feature type="transmembrane region" description="Helical" evidence="1">
    <location>
        <begin position="100"/>
        <end position="124"/>
    </location>
</feature>
<organism evidence="2 3">
    <name type="scientific">Brachionus plicatilis</name>
    <name type="common">Marine rotifer</name>
    <name type="synonym">Brachionus muelleri</name>
    <dbReference type="NCBI Taxonomy" id="10195"/>
    <lineage>
        <taxon>Eukaryota</taxon>
        <taxon>Metazoa</taxon>
        <taxon>Spiralia</taxon>
        <taxon>Gnathifera</taxon>
        <taxon>Rotifera</taxon>
        <taxon>Eurotatoria</taxon>
        <taxon>Monogononta</taxon>
        <taxon>Pseudotrocha</taxon>
        <taxon>Ploima</taxon>
        <taxon>Brachionidae</taxon>
        <taxon>Brachionus</taxon>
    </lineage>
</organism>
<dbReference type="Proteomes" id="UP000276133">
    <property type="component" value="Unassembled WGS sequence"/>
</dbReference>
<reference evidence="2 3" key="1">
    <citation type="journal article" date="2018" name="Sci. Rep.">
        <title>Genomic signatures of local adaptation to the degree of environmental predictability in rotifers.</title>
        <authorList>
            <person name="Franch-Gras L."/>
            <person name="Hahn C."/>
            <person name="Garcia-Roger E.M."/>
            <person name="Carmona M.J."/>
            <person name="Serra M."/>
            <person name="Gomez A."/>
        </authorList>
    </citation>
    <scope>NUCLEOTIDE SEQUENCE [LARGE SCALE GENOMIC DNA]</scope>
    <source>
        <strain evidence="2">HYR1</strain>
    </source>
</reference>
<feature type="transmembrane region" description="Helical" evidence="1">
    <location>
        <begin position="144"/>
        <end position="162"/>
    </location>
</feature>
<keyword evidence="1" id="KW-0812">Transmembrane</keyword>
<keyword evidence="3" id="KW-1185">Reference proteome</keyword>
<feature type="transmembrane region" description="Helical" evidence="1">
    <location>
        <begin position="61"/>
        <end position="79"/>
    </location>
</feature>
<protein>
    <submittedName>
        <fullName evidence="2">Uncharacterized protein</fullName>
    </submittedName>
</protein>
<proteinExistence type="predicted"/>
<comment type="caution">
    <text evidence="2">The sequence shown here is derived from an EMBL/GenBank/DDBJ whole genome shotgun (WGS) entry which is preliminary data.</text>
</comment>
<evidence type="ECO:0000313" key="2">
    <source>
        <dbReference type="EMBL" id="RNA37051.1"/>
    </source>
</evidence>
<name>A0A3M7SMI8_BRAPC</name>
<sequence length="165" mass="19383">MGFVIKKVSFDYHTQNPISTICTVPDLISPFQITLYCPSDPILHSEQTLIFLPFAALRAGLFWSIFDSIINTFCLIVFLNYIERVSKLTCVSSRSKILPLYYFSCVTAIYAFSRSSFNTLVFLMIFKSKYPSQFLNKSFYHQDLIRITFPFFDIFYFHLLIMRQH</sequence>
<keyword evidence="1" id="KW-0472">Membrane</keyword>